<evidence type="ECO:0000256" key="3">
    <source>
        <dbReference type="SAM" id="SignalP"/>
    </source>
</evidence>
<feature type="signal peptide" evidence="3">
    <location>
        <begin position="1"/>
        <end position="28"/>
    </location>
</feature>
<evidence type="ECO:0000256" key="2">
    <source>
        <dbReference type="SAM" id="MobiDB-lite"/>
    </source>
</evidence>
<feature type="chain" id="PRO_5017082150" description="Tripartite tricarboxylate transporter substrate binding protein" evidence="3">
    <location>
        <begin position="29"/>
        <end position="330"/>
    </location>
</feature>
<dbReference type="Gene3D" id="3.40.190.10">
    <property type="entry name" value="Periplasmic binding protein-like II"/>
    <property type="match status" value="1"/>
</dbReference>
<accession>A0A356LCF3</accession>
<dbReference type="Pfam" id="PF03401">
    <property type="entry name" value="TctC"/>
    <property type="match status" value="1"/>
</dbReference>
<evidence type="ECO:0000313" key="4">
    <source>
        <dbReference type="EMBL" id="HBP28657.1"/>
    </source>
</evidence>
<dbReference type="EMBL" id="DOEK01000007">
    <property type="protein sequence ID" value="HBP28657.1"/>
    <property type="molecule type" value="Genomic_DNA"/>
</dbReference>
<gene>
    <name evidence="4" type="ORF">DD666_04495</name>
</gene>
<organism evidence="4 5">
    <name type="scientific">Advenella kashmirensis</name>
    <dbReference type="NCBI Taxonomy" id="310575"/>
    <lineage>
        <taxon>Bacteria</taxon>
        <taxon>Pseudomonadati</taxon>
        <taxon>Pseudomonadota</taxon>
        <taxon>Betaproteobacteria</taxon>
        <taxon>Burkholderiales</taxon>
        <taxon>Alcaligenaceae</taxon>
    </lineage>
</organism>
<dbReference type="AlphaFoldDB" id="A0A356LCF3"/>
<evidence type="ECO:0000256" key="1">
    <source>
        <dbReference type="ARBA" id="ARBA00006987"/>
    </source>
</evidence>
<feature type="region of interest" description="Disordered" evidence="2">
    <location>
        <begin position="301"/>
        <end position="330"/>
    </location>
</feature>
<proteinExistence type="inferred from homology"/>
<dbReference type="CDD" id="cd07012">
    <property type="entry name" value="PBP2_Bug_TTT"/>
    <property type="match status" value="1"/>
</dbReference>
<comment type="caution">
    <text evidence="4">The sequence shown here is derived from an EMBL/GenBank/DDBJ whole genome shotgun (WGS) entry which is preliminary data.</text>
</comment>
<evidence type="ECO:0000313" key="5">
    <source>
        <dbReference type="Proteomes" id="UP000264036"/>
    </source>
</evidence>
<dbReference type="Proteomes" id="UP000264036">
    <property type="component" value="Unassembled WGS sequence"/>
</dbReference>
<dbReference type="PANTHER" id="PTHR42928:SF5">
    <property type="entry name" value="BLR1237 PROTEIN"/>
    <property type="match status" value="1"/>
</dbReference>
<dbReference type="InterPro" id="IPR005064">
    <property type="entry name" value="BUG"/>
</dbReference>
<keyword evidence="3" id="KW-0732">Signal</keyword>
<name>A0A356LCF3_9BURK</name>
<reference evidence="4 5" key="1">
    <citation type="journal article" date="2018" name="Nat. Biotechnol.">
        <title>A standardized bacterial taxonomy based on genome phylogeny substantially revises the tree of life.</title>
        <authorList>
            <person name="Parks D.H."/>
            <person name="Chuvochina M."/>
            <person name="Waite D.W."/>
            <person name="Rinke C."/>
            <person name="Skarshewski A."/>
            <person name="Chaumeil P.A."/>
            <person name="Hugenholtz P."/>
        </authorList>
    </citation>
    <scope>NUCLEOTIDE SEQUENCE [LARGE SCALE GENOMIC DNA]</scope>
    <source>
        <strain evidence="4">UBA10707</strain>
    </source>
</reference>
<protein>
    <recommendedName>
        <fullName evidence="6">Tripartite tricarboxylate transporter substrate binding protein</fullName>
    </recommendedName>
</protein>
<dbReference type="PIRSF" id="PIRSF017082">
    <property type="entry name" value="YflP"/>
    <property type="match status" value="1"/>
</dbReference>
<dbReference type="Gene3D" id="3.40.190.150">
    <property type="entry name" value="Bordetella uptake gene, domain 1"/>
    <property type="match status" value="1"/>
</dbReference>
<dbReference type="PANTHER" id="PTHR42928">
    <property type="entry name" value="TRICARBOXYLATE-BINDING PROTEIN"/>
    <property type="match status" value="1"/>
</dbReference>
<sequence>MEIKMQALLIWMATLVCCVSVNIAPAGASTHKAYPSKPIQMIVSYPAGGSTDTVARLFAAKLSQVTGQPVVVDNKPGAATNIGSNIVANAKPDGYTVLFGGGTPTLNTVFGPAPSFDPIDDFQPVSVIARVPFVIATRTDSAFATVQDMISKSRATPGKYTISSAQLSLYVELMKHRAQAPLLHVPYKGGAQATNDVIGGQIDTVFSLVPVVLGYLQSERLTALAVTSKERNPALPSVPALQELGVDLDLSVWFGLLVPANTPAHIVQVLGDATRRVVQDDTFSNKLADIGAQAAFSSPAQLTEQMKQESQQWNQLAESIPQLRQATKQR</sequence>
<dbReference type="SUPFAM" id="SSF53850">
    <property type="entry name" value="Periplasmic binding protein-like II"/>
    <property type="match status" value="1"/>
</dbReference>
<evidence type="ECO:0008006" key="6">
    <source>
        <dbReference type="Google" id="ProtNLM"/>
    </source>
</evidence>
<dbReference type="InterPro" id="IPR042100">
    <property type="entry name" value="Bug_dom1"/>
</dbReference>
<comment type="similarity">
    <text evidence="1">Belongs to the UPF0065 (bug) family.</text>
</comment>